<evidence type="ECO:0000256" key="1">
    <source>
        <dbReference type="SAM" id="Phobius"/>
    </source>
</evidence>
<reference evidence="2 3" key="1">
    <citation type="submission" date="2023-11" db="EMBL/GenBank/DDBJ databases">
        <title>An acidophilic fungus is an integral part of prey digestion in a carnivorous sundew plant.</title>
        <authorList>
            <person name="Tsai I.J."/>
        </authorList>
    </citation>
    <scope>NUCLEOTIDE SEQUENCE [LARGE SCALE GENOMIC DNA]</scope>
    <source>
        <strain evidence="2">169a</strain>
    </source>
</reference>
<gene>
    <name evidence="2" type="ORF">R9X50_00627200</name>
</gene>
<proteinExistence type="predicted"/>
<evidence type="ECO:0000313" key="2">
    <source>
        <dbReference type="EMBL" id="WPH03393.1"/>
    </source>
</evidence>
<organism evidence="2 3">
    <name type="scientific">Acrodontium crateriforme</name>
    <dbReference type="NCBI Taxonomy" id="150365"/>
    <lineage>
        <taxon>Eukaryota</taxon>
        <taxon>Fungi</taxon>
        <taxon>Dikarya</taxon>
        <taxon>Ascomycota</taxon>
        <taxon>Pezizomycotina</taxon>
        <taxon>Dothideomycetes</taxon>
        <taxon>Dothideomycetidae</taxon>
        <taxon>Mycosphaerellales</taxon>
        <taxon>Teratosphaeriaceae</taxon>
        <taxon>Acrodontium</taxon>
    </lineage>
</organism>
<evidence type="ECO:0000313" key="3">
    <source>
        <dbReference type="Proteomes" id="UP001303373"/>
    </source>
</evidence>
<keyword evidence="1" id="KW-1133">Transmembrane helix</keyword>
<sequence length="107" mass="12343">MQFTRFLASNMLRQQQMQLARSSGVLRTQSARRMFQTSSKRMAVPKEEHAAHTISQRIRTLKKIPPELIPLGVVLFAAIAAAGYSIIRKFYTDRTLRLYRQGPQKDH</sequence>
<feature type="transmembrane region" description="Helical" evidence="1">
    <location>
        <begin position="68"/>
        <end position="87"/>
    </location>
</feature>
<dbReference type="EMBL" id="CP138589">
    <property type="protein sequence ID" value="WPH03393.1"/>
    <property type="molecule type" value="Genomic_DNA"/>
</dbReference>
<protein>
    <submittedName>
        <fullName evidence="2">Uncharacterized protein</fullName>
    </submittedName>
</protein>
<dbReference type="AlphaFoldDB" id="A0AAQ3M9Q8"/>
<keyword evidence="1" id="KW-0472">Membrane</keyword>
<accession>A0AAQ3M9Q8</accession>
<name>A0AAQ3M9Q8_9PEZI</name>
<dbReference type="Proteomes" id="UP001303373">
    <property type="component" value="Chromosome 10"/>
</dbReference>
<keyword evidence="3" id="KW-1185">Reference proteome</keyword>
<keyword evidence="1" id="KW-0812">Transmembrane</keyword>